<evidence type="ECO:0000313" key="3">
    <source>
        <dbReference type="WBParaSite" id="BTMF_0001399101-mRNA-1"/>
    </source>
</evidence>
<keyword evidence="2" id="KW-1185">Reference proteome</keyword>
<evidence type="ECO:0000313" key="2">
    <source>
        <dbReference type="Proteomes" id="UP000280834"/>
    </source>
</evidence>
<evidence type="ECO:0000313" key="1">
    <source>
        <dbReference type="EMBL" id="VDO41036.1"/>
    </source>
</evidence>
<gene>
    <name evidence="1" type="ORF">BTMF_LOCUS11987</name>
</gene>
<reference evidence="3" key="1">
    <citation type="submission" date="2017-02" db="UniProtKB">
        <authorList>
            <consortium name="WormBaseParasite"/>
        </authorList>
    </citation>
    <scope>IDENTIFICATION</scope>
</reference>
<name>A0A0R3R1V1_9BILA</name>
<sequence length="90" mass="10476">MARNTKSANNGGSNDYFSRKKKKYESNLHLLALFTQRAIQISHYCEILKYLCYIASIEALEHNGNKYFCFFLQIICYYGSPAVVRFRMCG</sequence>
<accession>A0A0R3R1V1</accession>
<dbReference type="EMBL" id="UZAG01018778">
    <property type="protein sequence ID" value="VDO41036.1"/>
    <property type="molecule type" value="Genomic_DNA"/>
</dbReference>
<organism evidence="3">
    <name type="scientific">Brugia timori</name>
    <dbReference type="NCBI Taxonomy" id="42155"/>
    <lineage>
        <taxon>Eukaryota</taxon>
        <taxon>Metazoa</taxon>
        <taxon>Ecdysozoa</taxon>
        <taxon>Nematoda</taxon>
        <taxon>Chromadorea</taxon>
        <taxon>Rhabditida</taxon>
        <taxon>Spirurina</taxon>
        <taxon>Spiruromorpha</taxon>
        <taxon>Filarioidea</taxon>
        <taxon>Onchocercidae</taxon>
        <taxon>Brugia</taxon>
    </lineage>
</organism>
<reference evidence="1 2" key="2">
    <citation type="submission" date="2018-11" db="EMBL/GenBank/DDBJ databases">
        <authorList>
            <consortium name="Pathogen Informatics"/>
        </authorList>
    </citation>
    <scope>NUCLEOTIDE SEQUENCE [LARGE SCALE GENOMIC DNA]</scope>
</reference>
<protein>
    <submittedName>
        <fullName evidence="1 3">Uncharacterized protein</fullName>
    </submittedName>
</protein>
<proteinExistence type="predicted"/>
<dbReference type="WBParaSite" id="BTMF_0001399101-mRNA-1">
    <property type="protein sequence ID" value="BTMF_0001399101-mRNA-1"/>
    <property type="gene ID" value="BTMF_0001399101"/>
</dbReference>
<dbReference type="AlphaFoldDB" id="A0A0R3R1V1"/>
<dbReference type="Proteomes" id="UP000280834">
    <property type="component" value="Unassembled WGS sequence"/>
</dbReference>